<evidence type="ECO:0000313" key="2">
    <source>
        <dbReference type="EMBL" id="OGG36681.1"/>
    </source>
</evidence>
<dbReference type="EMBL" id="MFJU01000013">
    <property type="protein sequence ID" value="OGG36681.1"/>
    <property type="molecule type" value="Genomic_DNA"/>
</dbReference>
<evidence type="ECO:0000313" key="3">
    <source>
        <dbReference type="Proteomes" id="UP000176228"/>
    </source>
</evidence>
<evidence type="ECO:0008006" key="4">
    <source>
        <dbReference type="Google" id="ProtNLM"/>
    </source>
</evidence>
<sequence>MKRICIFILTAIFILILTFPDVGYPVKATLDGGYQYALNIIFSGRLKTGIDVIFSYGPLGFLHYPQPIGHNLAWGILFWGISKWLFISSLLLIVNHRQKKGNLLTGFVLAFLFANFIDVWSLPTFLLVTLLLLHRLKGRALFLIAAAIFCSLTFLIKVNYVMVNASILAVYAFFLAGGRSKKGFFQASLLFITSVLSFLLFWLASEGSLVGIMPYFKGMMEITSGNASAMTVSPPNNWSLLGSFLLLFFIQSVFVKAGDGYFLFILMFIPFWAVWKYTFMREDTPHLYNIVDFIIYYYLLLTIFAKRIQPLGFLIMILSVVLLSLNMTFLPRFGDINFIKNEFSRLYRLSGPANFYRQAIHYPKYKAALEKQSRENMQNFLLGEEIKNIIGKRTVDVYPWDLAYIYANALNFRPKPVLQSYVAYTPWLDTQDANFYRSAQAPDYLLWTRVHWGGETGSIDGRYLLNDEPQALLSIMQNYTPVKRGRNAVLWQRDGKGILNKGFSSGSVAGHWGEWVSPPVKEGGILRAKVKLDRSVIGNLKKALWKEDETYIEYKTAQKIYRYRLVPDNAMSGLWISPYLAQLERQLQGEKVGAVRLIHSPNDFFEPELTFEWVFYPLKQE</sequence>
<feature type="transmembrane region" description="Helical" evidence="1">
    <location>
        <begin position="261"/>
        <end position="280"/>
    </location>
</feature>
<feature type="transmembrane region" description="Helical" evidence="1">
    <location>
        <begin position="286"/>
        <end position="304"/>
    </location>
</feature>
<keyword evidence="1" id="KW-1133">Transmembrane helix</keyword>
<feature type="transmembrane region" description="Helical" evidence="1">
    <location>
        <begin position="140"/>
        <end position="156"/>
    </location>
</feature>
<feature type="transmembrane region" description="Helical" evidence="1">
    <location>
        <begin position="190"/>
        <end position="216"/>
    </location>
</feature>
<feature type="transmembrane region" description="Helical" evidence="1">
    <location>
        <begin position="71"/>
        <end position="94"/>
    </location>
</feature>
<protein>
    <recommendedName>
        <fullName evidence="4">Glycosyltransferase RgtA/B/C/D-like domain-containing protein</fullName>
    </recommendedName>
</protein>
<evidence type="ECO:0000256" key="1">
    <source>
        <dbReference type="SAM" id="Phobius"/>
    </source>
</evidence>
<keyword evidence="1" id="KW-0812">Transmembrane</keyword>
<dbReference type="AlphaFoldDB" id="A0A1F6BIC5"/>
<reference evidence="2 3" key="1">
    <citation type="journal article" date="2016" name="Nat. Commun.">
        <title>Thousands of microbial genomes shed light on interconnected biogeochemical processes in an aquifer system.</title>
        <authorList>
            <person name="Anantharaman K."/>
            <person name="Brown C.T."/>
            <person name="Hug L.A."/>
            <person name="Sharon I."/>
            <person name="Castelle C.J."/>
            <person name="Probst A.J."/>
            <person name="Thomas B.C."/>
            <person name="Singh A."/>
            <person name="Wilkins M.J."/>
            <person name="Karaoz U."/>
            <person name="Brodie E.L."/>
            <person name="Williams K.H."/>
            <person name="Hubbard S.S."/>
            <person name="Banfield J.F."/>
        </authorList>
    </citation>
    <scope>NUCLEOTIDE SEQUENCE [LARGE SCALE GENOMIC DNA]</scope>
</reference>
<comment type="caution">
    <text evidence="2">The sequence shown here is derived from an EMBL/GenBank/DDBJ whole genome shotgun (WGS) entry which is preliminary data.</text>
</comment>
<dbReference type="STRING" id="1798391.A2968_01645"/>
<gene>
    <name evidence="2" type="ORF">A2968_01645</name>
</gene>
<feature type="transmembrane region" description="Helical" evidence="1">
    <location>
        <begin position="106"/>
        <end position="133"/>
    </location>
</feature>
<name>A0A1F6BIC5_9BACT</name>
<accession>A0A1F6BIC5</accession>
<proteinExistence type="predicted"/>
<dbReference type="Proteomes" id="UP000176228">
    <property type="component" value="Unassembled WGS sequence"/>
</dbReference>
<organism evidence="2 3">
    <name type="scientific">Candidatus Gottesmanbacteria bacterium RIFCSPLOWO2_01_FULL_42_22</name>
    <dbReference type="NCBI Taxonomy" id="1798391"/>
    <lineage>
        <taxon>Bacteria</taxon>
        <taxon>Candidatus Gottesmaniibacteriota</taxon>
    </lineage>
</organism>
<keyword evidence="1" id="KW-0472">Membrane</keyword>
<feature type="transmembrane region" description="Helical" evidence="1">
    <location>
        <begin position="311"/>
        <end position="330"/>
    </location>
</feature>
<feature type="transmembrane region" description="Helical" evidence="1">
    <location>
        <begin position="236"/>
        <end position="254"/>
    </location>
</feature>